<reference evidence="10 11" key="1">
    <citation type="submission" date="2018-11" db="EMBL/GenBank/DDBJ databases">
        <title>Genomic Encyclopedia of Type Strains, Phase IV (KMG-IV): sequencing the most valuable type-strain genomes for metagenomic binning, comparative biology and taxonomic classification.</title>
        <authorList>
            <person name="Goeker M."/>
        </authorList>
    </citation>
    <scope>NUCLEOTIDE SEQUENCE [LARGE SCALE GENOMIC DNA]</scope>
    <source>
        <strain evidence="10 11">DSM 21945</strain>
    </source>
</reference>
<evidence type="ECO:0000256" key="4">
    <source>
        <dbReference type="ARBA" id="ARBA00022519"/>
    </source>
</evidence>
<proteinExistence type="inferred from homology"/>
<keyword evidence="6 8" id="KW-1133">Transmembrane helix</keyword>
<dbReference type="AlphaFoldDB" id="A0A3N1NSG6"/>
<dbReference type="FunFam" id="1.20.81.30:FF:000001">
    <property type="entry name" value="Type II secretion system protein F"/>
    <property type="match status" value="1"/>
</dbReference>
<dbReference type="Gene3D" id="1.20.81.30">
    <property type="entry name" value="Type II secretion system (T2SS), domain F"/>
    <property type="match status" value="2"/>
</dbReference>
<dbReference type="GO" id="GO:0005886">
    <property type="term" value="C:plasma membrane"/>
    <property type="evidence" value="ECO:0007669"/>
    <property type="project" value="UniProtKB-SubCell"/>
</dbReference>
<protein>
    <submittedName>
        <fullName evidence="10">Type II secretion system protein F (GspF)</fullName>
    </submittedName>
</protein>
<evidence type="ECO:0000313" key="10">
    <source>
        <dbReference type="EMBL" id="ROQ19125.1"/>
    </source>
</evidence>
<dbReference type="PANTHER" id="PTHR30012:SF7">
    <property type="entry name" value="PROTEIN TRANSPORT PROTEIN HOFC HOMOLOG"/>
    <property type="match status" value="1"/>
</dbReference>
<sequence>MSQFHYRAVTSQGQMQQGQLDADSREQVVAQLQQAGLIVLEIRKAGRWELRLGSQRLAGNLVLLFTQQLAALLAAGIALDRALEIMTQLGQEPRLTRLIGNIHQGLRGGKALSAVLAEQQGFSDFYLSLIRAAEAAGNLGQGLEDLAFYQERAQALKDKTLSAFLYPLVLLLVSALSLLVILTYVVPQFQQLFSDMGKALPLPTQVVIASAGFIRDWGLWLLLALALGGVLLQRQLKEPVFRLRWDSWLLRLPLYGALLGKLEMARFSRSLGTLLKSGVPLVKALQVARTSVGNFRLGKALDDSTEGLKEGQRLAGLLKQQQVFPALALQMLQVGEETGQLDQMLLKVAGTYDREVETGIQRLLTVLEPLLIVGLGMLIAAIIISILMAILSINDLPL</sequence>
<accession>A0A3N1NSG6</accession>
<feature type="domain" description="Type II secretion system protein GspF" evidence="9">
    <location>
        <begin position="65"/>
        <end position="187"/>
    </location>
</feature>
<dbReference type="PANTHER" id="PTHR30012">
    <property type="entry name" value="GENERAL SECRETION PATHWAY PROTEIN"/>
    <property type="match status" value="1"/>
</dbReference>
<evidence type="ECO:0000256" key="6">
    <source>
        <dbReference type="ARBA" id="ARBA00022989"/>
    </source>
</evidence>
<evidence type="ECO:0000256" key="1">
    <source>
        <dbReference type="ARBA" id="ARBA00004429"/>
    </source>
</evidence>
<evidence type="ECO:0000256" key="2">
    <source>
        <dbReference type="ARBA" id="ARBA00005745"/>
    </source>
</evidence>
<keyword evidence="5 8" id="KW-0812">Transmembrane</keyword>
<dbReference type="PRINTS" id="PR00812">
    <property type="entry name" value="BCTERIALGSPF"/>
</dbReference>
<dbReference type="Pfam" id="PF00482">
    <property type="entry name" value="T2SSF"/>
    <property type="match status" value="2"/>
</dbReference>
<feature type="transmembrane region" description="Helical" evidence="8">
    <location>
        <begin position="206"/>
        <end position="232"/>
    </location>
</feature>
<keyword evidence="11" id="KW-1185">Reference proteome</keyword>
<evidence type="ECO:0000256" key="3">
    <source>
        <dbReference type="ARBA" id="ARBA00022475"/>
    </source>
</evidence>
<organism evidence="10 11">
    <name type="scientific">Gallaecimonas pentaromativorans</name>
    <dbReference type="NCBI Taxonomy" id="584787"/>
    <lineage>
        <taxon>Bacteria</taxon>
        <taxon>Pseudomonadati</taxon>
        <taxon>Pseudomonadota</taxon>
        <taxon>Gammaproteobacteria</taxon>
        <taxon>Enterobacterales</taxon>
        <taxon>Gallaecimonadaceae</taxon>
        <taxon>Gallaecimonas</taxon>
    </lineage>
</organism>
<comment type="subcellular location">
    <subcellularLocation>
        <location evidence="1">Cell inner membrane</location>
        <topology evidence="1">Multi-pass membrane protein</topology>
    </subcellularLocation>
</comment>
<feature type="domain" description="Type II secretion system protein GspF" evidence="9">
    <location>
        <begin position="267"/>
        <end position="388"/>
    </location>
</feature>
<evidence type="ECO:0000259" key="9">
    <source>
        <dbReference type="Pfam" id="PF00482"/>
    </source>
</evidence>
<dbReference type="RefSeq" id="WP_123422557.1">
    <property type="nucleotide sequence ID" value="NZ_RJUL01000012.1"/>
</dbReference>
<evidence type="ECO:0000313" key="11">
    <source>
        <dbReference type="Proteomes" id="UP000268033"/>
    </source>
</evidence>
<evidence type="ECO:0000256" key="5">
    <source>
        <dbReference type="ARBA" id="ARBA00022692"/>
    </source>
</evidence>
<dbReference type="STRING" id="584787.GCA_001247655_01974"/>
<comment type="caution">
    <text evidence="10">The sequence shown here is derived from an EMBL/GenBank/DDBJ whole genome shotgun (WGS) entry which is preliminary data.</text>
</comment>
<keyword evidence="7 8" id="KW-0472">Membrane</keyword>
<dbReference type="EMBL" id="RJUL01000012">
    <property type="protein sequence ID" value="ROQ19125.1"/>
    <property type="molecule type" value="Genomic_DNA"/>
</dbReference>
<name>A0A3N1NSG6_9GAMM</name>
<dbReference type="InterPro" id="IPR042094">
    <property type="entry name" value="T2SS_GspF_sf"/>
</dbReference>
<dbReference type="GO" id="GO:0015628">
    <property type="term" value="P:protein secretion by the type II secretion system"/>
    <property type="evidence" value="ECO:0007669"/>
    <property type="project" value="TreeGrafter"/>
</dbReference>
<gene>
    <name evidence="10" type="ORF">EDC28_11245</name>
</gene>
<evidence type="ECO:0000256" key="7">
    <source>
        <dbReference type="ARBA" id="ARBA00023136"/>
    </source>
</evidence>
<dbReference type="Proteomes" id="UP000268033">
    <property type="component" value="Unassembled WGS sequence"/>
</dbReference>
<comment type="similarity">
    <text evidence="2">Belongs to the GSP F family.</text>
</comment>
<evidence type="ECO:0000256" key="8">
    <source>
        <dbReference type="SAM" id="Phobius"/>
    </source>
</evidence>
<dbReference type="InterPro" id="IPR003004">
    <property type="entry name" value="GspF/PilC"/>
</dbReference>
<dbReference type="InterPro" id="IPR018076">
    <property type="entry name" value="T2SS_GspF_dom"/>
</dbReference>
<keyword evidence="4" id="KW-0997">Cell inner membrane</keyword>
<feature type="transmembrane region" description="Helical" evidence="8">
    <location>
        <begin position="164"/>
        <end position="186"/>
    </location>
</feature>
<keyword evidence="3" id="KW-1003">Cell membrane</keyword>
<feature type="transmembrane region" description="Helical" evidence="8">
    <location>
        <begin position="370"/>
        <end position="393"/>
    </location>
</feature>